<evidence type="ECO:0000256" key="6">
    <source>
        <dbReference type="SAM" id="Phobius"/>
    </source>
</evidence>
<feature type="transmembrane region" description="Helical" evidence="6">
    <location>
        <begin position="96"/>
        <end position="117"/>
    </location>
</feature>
<sequence length="661" mass="74253">MVIRIMLMVPIYAIASLISLFSLNAAFVIDAIRDIYEAFVIYCFFNLLLGYLGGERSLLILLHGREPKNSVFPMNLFKKEIDVSDPYFFLFLKRGIIQYVEVKPILAIATLILKAMGKYNDGNLRANSGYLYISIIYNVSICLSLYCLALFWMCVNKDLKPFRPVPKFLSAGAIKHLGPYTDSEHISIGLTDALICFEMPIFAIAHMYAFSHTDYIDRNLMYAARMPMYYAFRDAFGLRDVIEDSKSILRGEGMDYREFEPAEGFIHKGSGRERRIQAGLRYAQGGQKKYWLPMPADVTEHDGTPSRAIRGVGINEDDDEVYAPLLEDQAATVVHDTAQEKTLTERRGFELPYDDPDEEEEALYEHSRNYLFGDYLYPCIDVSSEYARRIMWEEEERILQKQHGSYLSPIRGVHSLLGGEKRPVGYGSMRPIPPIMSRYSSSSDSSGTSSAKGKGKGRINHTQDMDAPWTNGGPVIDKHDNFLPAPEDGLRLGWTKDSRRVRSPKLPRSPTLSRSPLLREAHASLSSRDHPAPSSPAAGGLRVQKLPTDAVDLVVENDAAAEDEMIHERRRGEPGVRGSGWRKAYTRGLFVPDRKVEQSNIGNVRGAVGTIEAIDDVESRQDETGFEVGELEVARAATPPPHAQVPDSIILPTNEENPWAR</sequence>
<evidence type="ECO:0000256" key="2">
    <source>
        <dbReference type="ARBA" id="ARBA00022692"/>
    </source>
</evidence>
<evidence type="ECO:0000313" key="8">
    <source>
        <dbReference type="Proteomes" id="UP000308199"/>
    </source>
</evidence>
<dbReference type="OrthoDB" id="5348404at2759"/>
<comment type="subcellular location">
    <subcellularLocation>
        <location evidence="1">Membrane</location>
        <topology evidence="1">Multi-pass membrane protein</topology>
    </subcellularLocation>
</comment>
<evidence type="ECO:0000256" key="1">
    <source>
        <dbReference type="ARBA" id="ARBA00004141"/>
    </source>
</evidence>
<feature type="region of interest" description="Disordered" evidence="5">
    <location>
        <begin position="635"/>
        <end position="661"/>
    </location>
</feature>
<dbReference type="SMART" id="SM01417">
    <property type="entry name" value="Solute_trans_a"/>
    <property type="match status" value="1"/>
</dbReference>
<feature type="transmembrane region" description="Helical" evidence="6">
    <location>
        <begin position="35"/>
        <end position="53"/>
    </location>
</feature>
<feature type="compositionally biased region" description="Basic and acidic residues" evidence="5">
    <location>
        <begin position="517"/>
        <end position="531"/>
    </location>
</feature>
<feature type="compositionally biased region" description="Basic and acidic residues" evidence="5">
    <location>
        <begin position="488"/>
        <end position="500"/>
    </location>
</feature>
<dbReference type="Proteomes" id="UP000308199">
    <property type="component" value="Unassembled WGS sequence"/>
</dbReference>
<dbReference type="Pfam" id="PF03619">
    <property type="entry name" value="Solute_trans_a"/>
    <property type="match status" value="1"/>
</dbReference>
<keyword evidence="8" id="KW-1185">Reference proteome</keyword>
<organism evidence="7 8">
    <name type="scientific">Phellinidium pouzarii</name>
    <dbReference type="NCBI Taxonomy" id="167371"/>
    <lineage>
        <taxon>Eukaryota</taxon>
        <taxon>Fungi</taxon>
        <taxon>Dikarya</taxon>
        <taxon>Basidiomycota</taxon>
        <taxon>Agaricomycotina</taxon>
        <taxon>Agaricomycetes</taxon>
        <taxon>Hymenochaetales</taxon>
        <taxon>Hymenochaetaceae</taxon>
        <taxon>Phellinidium</taxon>
    </lineage>
</organism>
<feature type="transmembrane region" description="Helical" evidence="6">
    <location>
        <begin position="129"/>
        <end position="153"/>
    </location>
</feature>
<reference evidence="7 8" key="1">
    <citation type="submission" date="2019-02" db="EMBL/GenBank/DDBJ databases">
        <title>Genome sequencing of the rare red list fungi Phellinidium pouzarii.</title>
        <authorList>
            <person name="Buettner E."/>
            <person name="Kellner H."/>
        </authorList>
    </citation>
    <scope>NUCLEOTIDE SEQUENCE [LARGE SCALE GENOMIC DNA]</scope>
    <source>
        <strain evidence="7 8">DSM 108285</strain>
    </source>
</reference>
<dbReference type="AlphaFoldDB" id="A0A4S4LNQ3"/>
<name>A0A4S4LNQ3_9AGAM</name>
<gene>
    <name evidence="7" type="ORF">EW145_g478</name>
</gene>
<dbReference type="InterPro" id="IPR005178">
    <property type="entry name" value="Ostalpha/TMEM184C"/>
</dbReference>
<proteinExistence type="predicted"/>
<accession>A0A4S4LNQ3</accession>
<evidence type="ECO:0000256" key="3">
    <source>
        <dbReference type="ARBA" id="ARBA00022989"/>
    </source>
</evidence>
<feature type="compositionally biased region" description="Low complexity" evidence="5">
    <location>
        <begin position="440"/>
        <end position="452"/>
    </location>
</feature>
<dbReference type="PANTHER" id="PTHR23423">
    <property type="entry name" value="ORGANIC SOLUTE TRANSPORTER-RELATED"/>
    <property type="match status" value="1"/>
</dbReference>
<evidence type="ECO:0000256" key="4">
    <source>
        <dbReference type="ARBA" id="ARBA00023136"/>
    </source>
</evidence>
<evidence type="ECO:0008006" key="9">
    <source>
        <dbReference type="Google" id="ProtNLM"/>
    </source>
</evidence>
<protein>
    <recommendedName>
        <fullName evidence="9">DUF300-domain-containing protein</fullName>
    </recommendedName>
</protein>
<keyword evidence="3 6" id="KW-1133">Transmembrane helix</keyword>
<keyword evidence="2 6" id="KW-0812">Transmembrane</keyword>
<evidence type="ECO:0000313" key="7">
    <source>
        <dbReference type="EMBL" id="THH11710.1"/>
    </source>
</evidence>
<keyword evidence="4 6" id="KW-0472">Membrane</keyword>
<dbReference type="GO" id="GO:0016020">
    <property type="term" value="C:membrane"/>
    <property type="evidence" value="ECO:0007669"/>
    <property type="project" value="UniProtKB-SubCell"/>
</dbReference>
<feature type="region of interest" description="Disordered" evidence="5">
    <location>
        <begin position="424"/>
        <end position="543"/>
    </location>
</feature>
<evidence type="ECO:0000256" key="5">
    <source>
        <dbReference type="SAM" id="MobiDB-lite"/>
    </source>
</evidence>
<feature type="transmembrane region" description="Helical" evidence="6">
    <location>
        <begin position="6"/>
        <end position="28"/>
    </location>
</feature>
<dbReference type="EMBL" id="SGPK01000009">
    <property type="protein sequence ID" value="THH11710.1"/>
    <property type="molecule type" value="Genomic_DNA"/>
</dbReference>
<comment type="caution">
    <text evidence="7">The sequence shown here is derived from an EMBL/GenBank/DDBJ whole genome shotgun (WGS) entry which is preliminary data.</text>
</comment>